<dbReference type="VEuPathDB" id="FungiDB:BCV72DRAFT_69352"/>
<feature type="compositionally biased region" description="Low complexity" evidence="1">
    <location>
        <begin position="146"/>
        <end position="161"/>
    </location>
</feature>
<dbReference type="OrthoDB" id="2273669at2759"/>
<name>A0A1X0RB27_RHIZD</name>
<feature type="compositionally biased region" description="Polar residues" evidence="1">
    <location>
        <begin position="204"/>
        <end position="220"/>
    </location>
</feature>
<feature type="compositionally biased region" description="Basic and acidic residues" evidence="1">
    <location>
        <begin position="189"/>
        <end position="203"/>
    </location>
</feature>
<evidence type="ECO:0000313" key="2">
    <source>
        <dbReference type="EMBL" id="ORE09255.1"/>
    </source>
</evidence>
<gene>
    <name evidence="2" type="ORF">BCV72DRAFT_69352</name>
</gene>
<dbReference type="Proteomes" id="UP000242414">
    <property type="component" value="Unassembled WGS sequence"/>
</dbReference>
<sequence>MTDNEDDYGPVISAWGSQTANDPTALWHTLADPDAKPNPKGIGSGNLHRRGKNYIPVSEEQILAHRLQQGATKKKLTPNESKSPKKKKENTNRSPKKPLQASPKPKSLETTPSFTTLRPIKNEESSRWKQLVETPFWEIHENNVNTISSSSSDSKETSGNNPWSLATTTEELSESNWDKAETNSWDTTRATHDLSGWDDRTTDRSTTNIDEQSVTETISTPKDEMMITDKVEQADGWAAAAKQSWGIAETNDSNDTTDSWGTPVNNQSTGWGVIAEDNKADDWTTAASIVGASTTDWASQQRTDKITSWNMTSQQSAQDDWGTESKKQWGATKDYSTNELMKPAWLASPAEKDDRNANGKLRFSKANKKKYSEFKYSDVPKPMNYGRNKEIPIPGDIAPAPPPENAVLVTVNVELSATVSVPVTIKELDKPEKLAVEFAKKYSLRSDSVIQALQSLFESQKETALKSKHKRLQKKKLYQAYPTNTSNCYPSKYPSNDNVHTKHTRFSSRTSFASTAEQVPLARKQYY</sequence>
<organism evidence="2">
    <name type="scientific">Rhizopus microsporus var. microsporus</name>
    <dbReference type="NCBI Taxonomy" id="86635"/>
    <lineage>
        <taxon>Eukaryota</taxon>
        <taxon>Fungi</taxon>
        <taxon>Fungi incertae sedis</taxon>
        <taxon>Mucoromycota</taxon>
        <taxon>Mucoromycotina</taxon>
        <taxon>Mucoromycetes</taxon>
        <taxon>Mucorales</taxon>
        <taxon>Mucorineae</taxon>
        <taxon>Rhizopodaceae</taxon>
        <taxon>Rhizopus</taxon>
    </lineage>
</organism>
<dbReference type="EMBL" id="KV921878">
    <property type="protein sequence ID" value="ORE09255.1"/>
    <property type="molecule type" value="Genomic_DNA"/>
</dbReference>
<proteinExistence type="predicted"/>
<feature type="region of interest" description="Disordered" evidence="1">
    <location>
        <begin position="1"/>
        <end position="128"/>
    </location>
</feature>
<protein>
    <submittedName>
        <fullName evidence="2">Uncharacterized protein</fullName>
    </submittedName>
</protein>
<reference evidence="2" key="1">
    <citation type="journal article" date="2016" name="Proc. Natl. Acad. Sci. U.S.A.">
        <title>Lipid metabolic changes in an early divergent fungus govern the establishment of a mutualistic symbiosis with endobacteria.</title>
        <authorList>
            <person name="Lastovetsky O.A."/>
            <person name="Gaspar M.L."/>
            <person name="Mondo S.J."/>
            <person name="LaButti K.M."/>
            <person name="Sandor L."/>
            <person name="Grigoriev I.V."/>
            <person name="Henry S.A."/>
            <person name="Pawlowska T.E."/>
        </authorList>
    </citation>
    <scope>NUCLEOTIDE SEQUENCE [LARGE SCALE GENOMIC DNA]</scope>
    <source>
        <strain evidence="2">ATCC 52814</strain>
    </source>
</reference>
<accession>A0A1X0RB27</accession>
<evidence type="ECO:0000256" key="1">
    <source>
        <dbReference type="SAM" id="MobiDB-lite"/>
    </source>
</evidence>
<feature type="compositionally biased region" description="Polar residues" evidence="1">
    <location>
        <begin position="250"/>
        <end position="269"/>
    </location>
</feature>
<dbReference type="AlphaFoldDB" id="A0A1X0RB27"/>
<feature type="region of interest" description="Disordered" evidence="1">
    <location>
        <begin position="249"/>
        <end position="269"/>
    </location>
</feature>
<feature type="region of interest" description="Disordered" evidence="1">
    <location>
        <begin position="146"/>
        <end position="222"/>
    </location>
</feature>